<dbReference type="InterPro" id="IPR037090">
    <property type="entry name" value="57_glycoside_trans_central"/>
</dbReference>
<feature type="binding site" evidence="4">
    <location>
        <position position="241"/>
    </location>
    <ligand>
        <name>substrate</name>
    </ligand>
</feature>
<feature type="domain" description="1,4-alpha-glucan branching enzyme C-terminal" evidence="7">
    <location>
        <begin position="424"/>
        <end position="524"/>
    </location>
</feature>
<dbReference type="PANTHER" id="PTHR41695">
    <property type="entry name" value="1,4-ALPHA-GLUCAN BRANCHING ENZYME RV3031-RELATED"/>
    <property type="match status" value="1"/>
</dbReference>
<protein>
    <submittedName>
        <fullName evidence="8">1,4-alpha-glucan branching enzyme</fullName>
    </submittedName>
</protein>
<keyword evidence="2 5" id="KW-0119">Carbohydrate metabolism</keyword>
<dbReference type="PANTHER" id="PTHR41695:SF1">
    <property type="entry name" value="1,4-ALPHA-GLUCAN BRANCHING ENZYME TK1436"/>
    <property type="match status" value="1"/>
</dbReference>
<accession>A0A4R1RJZ2</accession>
<dbReference type="EMBL" id="SLUN01000015">
    <property type="protein sequence ID" value="TCL66491.1"/>
    <property type="molecule type" value="Genomic_DNA"/>
</dbReference>
<dbReference type="AlphaFoldDB" id="A0A4R1RJZ2"/>
<dbReference type="Gene3D" id="3.20.110.10">
    <property type="entry name" value="Glycoside hydrolase 38, N terminal domain"/>
    <property type="match status" value="1"/>
</dbReference>
<feature type="domain" description="Glycoside hydrolase family 57 N-terminal" evidence="6">
    <location>
        <begin position="7"/>
        <end position="389"/>
    </location>
</feature>
<dbReference type="GO" id="GO:0003844">
    <property type="term" value="F:1,4-alpha-glucan branching enzyme activity"/>
    <property type="evidence" value="ECO:0007669"/>
    <property type="project" value="InterPro"/>
</dbReference>
<dbReference type="InterPro" id="IPR004300">
    <property type="entry name" value="Glyco_hydro_57_N"/>
</dbReference>
<dbReference type="SUPFAM" id="SSF88688">
    <property type="entry name" value="Families 57/38 glycoside transferase middle domain"/>
    <property type="match status" value="1"/>
</dbReference>
<keyword evidence="9" id="KW-1185">Reference proteome</keyword>
<feature type="active site" description="Proton donor" evidence="3">
    <location>
        <position position="350"/>
    </location>
</feature>
<dbReference type="SUPFAM" id="SSF88713">
    <property type="entry name" value="Glycoside hydrolase/deacetylase"/>
    <property type="match status" value="1"/>
</dbReference>
<sequence length="543" mass="63541">MEKGYLALVLHTHLPYVRHPELPEYLEENWLYEAITETYIPLLKVFQGLVHDGIHFRITLSLSPPLLSMFKDDLLQRRYLVKLEKLIELAEKEVERTRWLPQFHEVALMYLEHFRFCHYFFAEKYRCDLTVPFKELQDSGHLELITCAATHGFLPLMANETAVRAQIQLAVQHHTRVLGRAPRGIWLPECGYYPGVDEILRREGLRFFFTDAHGVLHASPRPKYGVFAPIYCPSGVAAFGRDLESSKQVWSANEGYPGDYDYRDFYRDVGYDLEYEYVRPYLPDCGIRNFTGMKYYRITGNTSDKQPYNLWAAREKAATHAGNFMFNREKQVEYVSSILDRRPIIVSPYDAELFGHWWFEGPQWLNFLIRKITYDQKTIKLISPADYLEMYPRNQVSTPSMSSWGFKGYNEVWLEGSNDWIYRHLHHAADRMVELAQGFPGAQGDLKRALNQAARELLLLQSSDWAFIMKTGTMVNYAVKRTKNHIHRFVNLYEQIKYNRINPEYLAELEAKDNIFPEISYEIYDPNHATSDPLSEVAAAHLK</sequence>
<name>A0A4R1RJZ2_HYDET</name>
<organism evidence="8 9">
    <name type="scientific">Hydrogenispora ethanolica</name>
    <dbReference type="NCBI Taxonomy" id="1082276"/>
    <lineage>
        <taxon>Bacteria</taxon>
        <taxon>Bacillati</taxon>
        <taxon>Bacillota</taxon>
        <taxon>Hydrogenispora</taxon>
    </lineage>
</organism>
<evidence type="ECO:0000256" key="2">
    <source>
        <dbReference type="ARBA" id="ARBA00023277"/>
    </source>
</evidence>
<feature type="binding site" evidence="4">
    <location>
        <position position="404"/>
    </location>
    <ligand>
        <name>substrate</name>
    </ligand>
</feature>
<dbReference type="GO" id="GO:0005576">
    <property type="term" value="C:extracellular region"/>
    <property type="evidence" value="ECO:0007669"/>
    <property type="project" value="TreeGrafter"/>
</dbReference>
<feature type="active site" description="Nucleophile" evidence="3">
    <location>
        <position position="189"/>
    </location>
</feature>
<evidence type="ECO:0000256" key="3">
    <source>
        <dbReference type="PIRSR" id="PIRSR640042-1"/>
    </source>
</evidence>
<dbReference type="InterPro" id="IPR040042">
    <property type="entry name" value="Branching_enz_MT3115-like"/>
</dbReference>
<proteinExistence type="inferred from homology"/>
<evidence type="ECO:0000259" key="6">
    <source>
        <dbReference type="Pfam" id="PF03065"/>
    </source>
</evidence>
<comment type="caution">
    <text evidence="8">The sequence shown here is derived from an EMBL/GenBank/DDBJ whole genome shotgun (WGS) entry which is preliminary data.</text>
</comment>
<evidence type="ECO:0000256" key="4">
    <source>
        <dbReference type="PIRSR" id="PIRSR640042-2"/>
    </source>
</evidence>
<evidence type="ECO:0000256" key="1">
    <source>
        <dbReference type="ARBA" id="ARBA00006821"/>
    </source>
</evidence>
<evidence type="ECO:0000259" key="7">
    <source>
        <dbReference type="Pfam" id="PF09210"/>
    </source>
</evidence>
<dbReference type="Proteomes" id="UP000295008">
    <property type="component" value="Unassembled WGS sequence"/>
</dbReference>
<dbReference type="RefSeq" id="WP_132014732.1">
    <property type="nucleotide sequence ID" value="NZ_SLUN01000015.1"/>
</dbReference>
<evidence type="ECO:0000313" key="8">
    <source>
        <dbReference type="EMBL" id="TCL66491.1"/>
    </source>
</evidence>
<dbReference type="OrthoDB" id="9803279at2"/>
<dbReference type="Gene3D" id="1.20.1430.10">
    <property type="entry name" value="Families 57/38 glycoside transferase, middle domain"/>
    <property type="match status" value="1"/>
</dbReference>
<dbReference type="InterPro" id="IPR027291">
    <property type="entry name" value="Glyco_hydro_38_N_sf"/>
</dbReference>
<dbReference type="GO" id="GO:0030979">
    <property type="term" value="P:alpha-glucan biosynthetic process"/>
    <property type="evidence" value="ECO:0007669"/>
    <property type="project" value="InterPro"/>
</dbReference>
<dbReference type="Pfam" id="PF03065">
    <property type="entry name" value="Glyco_hydro_57"/>
    <property type="match status" value="1"/>
</dbReference>
<dbReference type="Pfam" id="PF09210">
    <property type="entry name" value="BE_C"/>
    <property type="match status" value="1"/>
</dbReference>
<feature type="binding site" evidence="4">
    <location>
        <position position="464"/>
    </location>
    <ligand>
        <name>substrate</name>
    </ligand>
</feature>
<dbReference type="InterPro" id="IPR011330">
    <property type="entry name" value="Glyco_hydro/deAcase_b/a-brl"/>
</dbReference>
<feature type="binding site" evidence="4">
    <location>
        <position position="258"/>
    </location>
    <ligand>
        <name>substrate</name>
    </ligand>
</feature>
<dbReference type="InterPro" id="IPR015293">
    <property type="entry name" value="BE_C"/>
</dbReference>
<evidence type="ECO:0000313" key="9">
    <source>
        <dbReference type="Proteomes" id="UP000295008"/>
    </source>
</evidence>
<reference evidence="8 9" key="1">
    <citation type="submission" date="2019-03" db="EMBL/GenBank/DDBJ databases">
        <title>Genomic Encyclopedia of Type Strains, Phase IV (KMG-IV): sequencing the most valuable type-strain genomes for metagenomic binning, comparative biology and taxonomic classification.</title>
        <authorList>
            <person name="Goeker M."/>
        </authorList>
    </citation>
    <scope>NUCLEOTIDE SEQUENCE [LARGE SCALE GENOMIC DNA]</scope>
    <source>
        <strain evidence="8 9">LX-B</strain>
    </source>
</reference>
<comment type="similarity">
    <text evidence="1 5">Belongs to the glycosyl hydrolase 57 family.</text>
</comment>
<dbReference type="CDD" id="cd10792">
    <property type="entry name" value="GH57N_AmyC_like"/>
    <property type="match status" value="1"/>
</dbReference>
<gene>
    <name evidence="8" type="ORF">EDC14_101534</name>
</gene>
<evidence type="ECO:0000256" key="5">
    <source>
        <dbReference type="RuleBase" id="RU361196"/>
    </source>
</evidence>
<dbReference type="InterPro" id="IPR028995">
    <property type="entry name" value="Glyco_hydro_57/38_cen_sf"/>
</dbReference>